<keyword evidence="3" id="KW-1185">Reference proteome</keyword>
<dbReference type="AlphaFoldDB" id="A0A6I4UYM3"/>
<dbReference type="OrthoDB" id="7433140at2"/>
<protein>
    <submittedName>
        <fullName evidence="2">Uncharacterized protein</fullName>
    </submittedName>
</protein>
<sequence length="116" mass="12871">MMRQDPEARMREDRMMRDAALALVKADISNLKADYSAQGIGTRFASRMAEGATDVFEEAVDVADDNKGVLATLIAAVILWFARNPIMSLFDDDNAPDDRPDDDPDLFGDYEEPDAI</sequence>
<evidence type="ECO:0000313" key="2">
    <source>
        <dbReference type="EMBL" id="MXP46703.1"/>
    </source>
</evidence>
<evidence type="ECO:0000256" key="1">
    <source>
        <dbReference type="SAM" id="MobiDB-lite"/>
    </source>
</evidence>
<dbReference type="EMBL" id="WTYP01000001">
    <property type="protein sequence ID" value="MXP46703.1"/>
    <property type="molecule type" value="Genomic_DNA"/>
</dbReference>
<feature type="compositionally biased region" description="Acidic residues" evidence="1">
    <location>
        <begin position="90"/>
        <end position="116"/>
    </location>
</feature>
<name>A0A6I4UYM3_9SPHN</name>
<reference evidence="2 3" key="1">
    <citation type="submission" date="2019-12" db="EMBL/GenBank/DDBJ databases">
        <title>Genomic-based taxomic classification of the family Erythrobacteraceae.</title>
        <authorList>
            <person name="Xu L."/>
        </authorList>
    </citation>
    <scope>NUCLEOTIDE SEQUENCE [LARGE SCALE GENOMIC DNA]</scope>
    <source>
        <strain evidence="2 3">SW-109</strain>
    </source>
</reference>
<dbReference type="Proteomes" id="UP000471435">
    <property type="component" value="Unassembled WGS sequence"/>
</dbReference>
<comment type="caution">
    <text evidence="2">The sequence shown here is derived from an EMBL/GenBank/DDBJ whole genome shotgun (WGS) entry which is preliminary data.</text>
</comment>
<gene>
    <name evidence="2" type="ORF">GRI43_04750</name>
</gene>
<accession>A0A6I4UYM3</accession>
<evidence type="ECO:0000313" key="3">
    <source>
        <dbReference type="Proteomes" id="UP000471435"/>
    </source>
</evidence>
<organism evidence="2 3">
    <name type="scientific">Pontixanthobacter luteolus</name>
    <dbReference type="NCBI Taxonomy" id="295089"/>
    <lineage>
        <taxon>Bacteria</taxon>
        <taxon>Pseudomonadati</taxon>
        <taxon>Pseudomonadota</taxon>
        <taxon>Alphaproteobacteria</taxon>
        <taxon>Sphingomonadales</taxon>
        <taxon>Erythrobacteraceae</taxon>
        <taxon>Pontixanthobacter</taxon>
    </lineage>
</organism>
<dbReference type="RefSeq" id="WP_160729909.1">
    <property type="nucleotide sequence ID" value="NZ_WTYP01000001.1"/>
</dbReference>
<proteinExistence type="predicted"/>
<feature type="region of interest" description="Disordered" evidence="1">
    <location>
        <begin position="88"/>
        <end position="116"/>
    </location>
</feature>